<evidence type="ECO:0000256" key="1">
    <source>
        <dbReference type="SAM" id="MobiDB-lite"/>
    </source>
</evidence>
<dbReference type="Gene3D" id="3.80.10.10">
    <property type="entry name" value="Ribonuclease Inhibitor"/>
    <property type="match status" value="1"/>
</dbReference>
<organism evidence="2 3">
    <name type="scientific">Aspergillus bombycis</name>
    <dbReference type="NCBI Taxonomy" id="109264"/>
    <lineage>
        <taxon>Eukaryota</taxon>
        <taxon>Fungi</taxon>
        <taxon>Dikarya</taxon>
        <taxon>Ascomycota</taxon>
        <taxon>Pezizomycotina</taxon>
        <taxon>Eurotiomycetes</taxon>
        <taxon>Eurotiomycetidae</taxon>
        <taxon>Eurotiales</taxon>
        <taxon>Aspergillaceae</taxon>
        <taxon>Aspergillus</taxon>
    </lineage>
</organism>
<dbReference type="InterPro" id="IPR032675">
    <property type="entry name" value="LRR_dom_sf"/>
</dbReference>
<dbReference type="OrthoDB" id="9876299at2759"/>
<keyword evidence="3" id="KW-1185">Reference proteome</keyword>
<feature type="region of interest" description="Disordered" evidence="1">
    <location>
        <begin position="534"/>
        <end position="556"/>
    </location>
</feature>
<dbReference type="AlphaFoldDB" id="A0A1F8AE45"/>
<dbReference type="RefSeq" id="XP_022393733.1">
    <property type="nucleotide sequence ID" value="XM_022528479.1"/>
</dbReference>
<name>A0A1F8AE45_9EURO</name>
<dbReference type="STRING" id="109264.A0A1F8AE45"/>
<proteinExistence type="predicted"/>
<sequence length="637" mass="71303">MGKLNYSARKIDGEKFARVLSRDLRKRLPDGPGFKAAARDPTLEIDISNKKLTDKDLSLFIDDLLECIREDLAKVIEFHLQGNSLTVKSLPKLGEVVALNAGEMRELDISNNNISISPNLDDKAMWCSFLHSFKNCYMLKKLDLGGNPLGPVGLENFACVYIKSDLHFLEDDANVIVEHKHEERPSIEDPVAVKPTAGKENERNTRGSRLGKSPSKGKKALRQTSGQPKSNPVKGTAPDDLKRFACTRGLRSIAYLILSNVHMAKSGTVHLASMLSLQKTSEQLLKFLPGGKSLVLPETAHNKSIVWLPNDTLPQIASEFLEKAEAINEIKVHIDSDSELSNDDEDQGLASTIIIEPNAEPNHKIDTAAQRELQNKKNIAYVRLTKRVRMEALYDEGVRDTDLWITALRMMNVSRILLWQGKDNVVGSPHKEQDQHEEDDDDRDDPNPSAVHIEDIAQQFEALETTDHPSSPESPFSPVEIHVTEPDRMGPFHPGTDSFNTNFPILHSSTTAAESVETPPTRNDEEEHIVTARNKLTPSPQPARSGKGSTRAASRSRVLRKKKETWRFGFTLDIWRRIIAGAVGAEGILGFEQQTQIMRYGTDRKTLKDEMGITGLEDHQQIWRILEKNNCFVYSPL</sequence>
<dbReference type="SUPFAM" id="SSF52047">
    <property type="entry name" value="RNI-like"/>
    <property type="match status" value="1"/>
</dbReference>
<protein>
    <submittedName>
        <fullName evidence="2">Leucine rich repeat protein</fullName>
    </submittedName>
</protein>
<gene>
    <name evidence="2" type="ORF">ABOM_001349</name>
</gene>
<reference evidence="2 3" key="1">
    <citation type="journal article" date="2016" name="Genome Biol. Evol.">
        <title>Draft genome sequence of an aflatoxigenic Aspergillus species, A. bombycis.</title>
        <authorList>
            <person name="Moore G.G."/>
            <person name="Mack B.M."/>
            <person name="Beltz S.B."/>
            <person name="Gilbert M.K."/>
        </authorList>
    </citation>
    <scope>NUCLEOTIDE SEQUENCE [LARGE SCALE GENOMIC DNA]</scope>
    <source>
        <strain evidence="3">NRRL 26010</strain>
    </source>
</reference>
<feature type="compositionally biased region" description="Acidic residues" evidence="1">
    <location>
        <begin position="435"/>
        <end position="444"/>
    </location>
</feature>
<dbReference type="Proteomes" id="UP000179179">
    <property type="component" value="Unassembled WGS sequence"/>
</dbReference>
<evidence type="ECO:0000313" key="3">
    <source>
        <dbReference type="Proteomes" id="UP000179179"/>
    </source>
</evidence>
<evidence type="ECO:0000313" key="2">
    <source>
        <dbReference type="EMBL" id="OGM50016.1"/>
    </source>
</evidence>
<accession>A0A1F8AE45</accession>
<dbReference type="GeneID" id="34444739"/>
<dbReference type="EMBL" id="LYCR01000005">
    <property type="protein sequence ID" value="OGM50016.1"/>
    <property type="molecule type" value="Genomic_DNA"/>
</dbReference>
<feature type="region of interest" description="Disordered" evidence="1">
    <location>
        <begin position="180"/>
        <end position="238"/>
    </location>
</feature>
<feature type="region of interest" description="Disordered" evidence="1">
    <location>
        <begin position="425"/>
        <end position="449"/>
    </location>
</feature>
<comment type="caution">
    <text evidence="2">The sequence shown here is derived from an EMBL/GenBank/DDBJ whole genome shotgun (WGS) entry which is preliminary data.</text>
</comment>